<organism evidence="2">
    <name type="scientific">Nothobranchius pienaari</name>
    <dbReference type="NCBI Taxonomy" id="704102"/>
    <lineage>
        <taxon>Eukaryota</taxon>
        <taxon>Metazoa</taxon>
        <taxon>Chordata</taxon>
        <taxon>Craniata</taxon>
        <taxon>Vertebrata</taxon>
        <taxon>Euteleostomi</taxon>
        <taxon>Actinopterygii</taxon>
        <taxon>Neopterygii</taxon>
        <taxon>Teleostei</taxon>
        <taxon>Neoteleostei</taxon>
        <taxon>Acanthomorphata</taxon>
        <taxon>Ovalentaria</taxon>
        <taxon>Atherinomorphae</taxon>
        <taxon>Cyprinodontiformes</taxon>
        <taxon>Nothobranchiidae</taxon>
        <taxon>Nothobranchius</taxon>
    </lineage>
</organism>
<feature type="region of interest" description="Disordered" evidence="1">
    <location>
        <begin position="1"/>
        <end position="69"/>
    </location>
</feature>
<evidence type="ECO:0000256" key="1">
    <source>
        <dbReference type="SAM" id="MobiDB-lite"/>
    </source>
</evidence>
<reference evidence="2" key="1">
    <citation type="submission" date="2016-05" db="EMBL/GenBank/DDBJ databases">
        <authorList>
            <person name="Lavstsen T."/>
            <person name="Jespersen J.S."/>
        </authorList>
    </citation>
    <scope>NUCLEOTIDE SEQUENCE</scope>
    <source>
        <tissue evidence="2">Brain</tissue>
    </source>
</reference>
<proteinExistence type="predicted"/>
<dbReference type="AlphaFoldDB" id="A0A1A8L1R5"/>
<dbReference type="EMBL" id="HAEF01001205">
    <property type="protein sequence ID" value="SBR38587.1"/>
    <property type="molecule type" value="Transcribed_RNA"/>
</dbReference>
<gene>
    <name evidence="2" type="primary">C21H17ORF85</name>
</gene>
<sequence length="116" mass="12940">MEGKGTTRRVSVTGGSAGLFSRGLQRASGDCMPSRNNGRKKRKESSGAPRGRGGETREEKEQSESSSWDQNGKVWTYLVSELREDNLSWEGRTLTVTNSYFWQQSGIQSWTEAALF</sequence>
<accession>A0A1A8L1R5</accession>
<protein>
    <submittedName>
        <fullName evidence="2">Chromosome 17 open reading frame 85</fullName>
    </submittedName>
</protein>
<reference evidence="2" key="2">
    <citation type="submission" date="2016-06" db="EMBL/GenBank/DDBJ databases">
        <title>The genome of a short-lived fish provides insights into sex chromosome evolution and the genetic control of aging.</title>
        <authorList>
            <person name="Reichwald K."/>
            <person name="Felder M."/>
            <person name="Petzold A."/>
            <person name="Koch P."/>
            <person name="Groth M."/>
            <person name="Platzer M."/>
        </authorList>
    </citation>
    <scope>NUCLEOTIDE SEQUENCE</scope>
    <source>
        <tissue evidence="2">Brain</tissue>
    </source>
</reference>
<feature type="compositionally biased region" description="Basic and acidic residues" evidence="1">
    <location>
        <begin position="52"/>
        <end position="63"/>
    </location>
</feature>
<evidence type="ECO:0000313" key="2">
    <source>
        <dbReference type="EMBL" id="SBR38587.1"/>
    </source>
</evidence>
<name>A0A1A8L1R5_9TELE</name>